<gene>
    <name evidence="1" type="ORF">KYK27_06915</name>
</gene>
<dbReference type="EMBL" id="JAHWXQ010000002">
    <property type="protein sequence ID" value="MBW3364766.1"/>
    <property type="molecule type" value="Genomic_DNA"/>
</dbReference>
<evidence type="ECO:0000313" key="1">
    <source>
        <dbReference type="EMBL" id="MBW3364766.1"/>
    </source>
</evidence>
<sequence>MIRNLLCWVVLAFVVVSCDKSYVTPDPVARGLNFYPLEVGDYRIYNVKDIKYQHNEPTELNFQMREWVVDSFMDQTNTLTYKIIRSIRPNAESQWEDDSVMTVTKNQSMVILTKDNTRYVKLVFPVEEGKTWLGDMYNDHDIVDDPNPNISKETYTYKSLDQPFEVGNLSFEKTVVVEQGSQGLFNSKLSDGIEVYARGVGRVYRLFDRKVYEDCSPEYCPQGEGYILDGHKREEVLIEHGKL</sequence>
<proteinExistence type="predicted"/>
<dbReference type="Proteomes" id="UP000774935">
    <property type="component" value="Unassembled WGS sequence"/>
</dbReference>
<evidence type="ECO:0000313" key="2">
    <source>
        <dbReference type="Proteomes" id="UP000774935"/>
    </source>
</evidence>
<organism evidence="1 2">
    <name type="scientific">Pontibacter populi</name>
    <dbReference type="NCBI Taxonomy" id="890055"/>
    <lineage>
        <taxon>Bacteria</taxon>
        <taxon>Pseudomonadati</taxon>
        <taxon>Bacteroidota</taxon>
        <taxon>Cytophagia</taxon>
        <taxon>Cytophagales</taxon>
        <taxon>Hymenobacteraceae</taxon>
        <taxon>Pontibacter</taxon>
    </lineage>
</organism>
<name>A0ABS6XA68_9BACT</name>
<protein>
    <recommendedName>
        <fullName evidence="3">DUF4249 domain-containing protein</fullName>
    </recommendedName>
</protein>
<evidence type="ECO:0008006" key="3">
    <source>
        <dbReference type="Google" id="ProtNLM"/>
    </source>
</evidence>
<dbReference type="PROSITE" id="PS51257">
    <property type="entry name" value="PROKAR_LIPOPROTEIN"/>
    <property type="match status" value="1"/>
</dbReference>
<comment type="caution">
    <text evidence="1">The sequence shown here is derived from an EMBL/GenBank/DDBJ whole genome shotgun (WGS) entry which is preliminary data.</text>
</comment>
<dbReference type="RefSeq" id="WP_199109321.1">
    <property type="nucleotide sequence ID" value="NZ_JAHWXQ010000002.1"/>
</dbReference>
<keyword evidence="2" id="KW-1185">Reference proteome</keyword>
<reference evidence="1 2" key="1">
    <citation type="submission" date="2021-07" db="EMBL/GenBank/DDBJ databases">
        <authorList>
            <person name="Kim M.K."/>
        </authorList>
    </citation>
    <scope>NUCLEOTIDE SEQUENCE [LARGE SCALE GENOMIC DNA]</scope>
    <source>
        <strain evidence="1 2">HLY7-15</strain>
    </source>
</reference>
<accession>A0ABS6XA68</accession>